<dbReference type="PANTHER" id="PTHR13457">
    <property type="entry name" value="BAP28"/>
    <property type="match status" value="1"/>
</dbReference>
<keyword evidence="6 15" id="KW-0698">rRNA processing</keyword>
<dbReference type="GO" id="GO:0016813">
    <property type="term" value="F:hydrolase activity, acting on carbon-nitrogen (but not peptide) bonds, in linear amidines"/>
    <property type="evidence" value="ECO:0007669"/>
    <property type="project" value="InterPro"/>
</dbReference>
<dbReference type="InterPro" id="IPR012954">
    <property type="entry name" value="BP28_C_dom"/>
</dbReference>
<dbReference type="InterPro" id="IPR013005">
    <property type="entry name" value="Ribosomal_uL4-like"/>
</dbReference>
<dbReference type="InterPro" id="IPR016024">
    <property type="entry name" value="ARM-type_fold"/>
</dbReference>
<comment type="similarity">
    <text evidence="3">Belongs to the universal ribosomal protein uL4 family.</text>
</comment>
<dbReference type="InterPro" id="IPR002136">
    <property type="entry name" value="Ribosomal_uL4"/>
</dbReference>
<evidence type="ECO:0000259" key="17">
    <source>
        <dbReference type="SMART" id="SM01036"/>
    </source>
</evidence>
<evidence type="ECO:0000256" key="7">
    <source>
        <dbReference type="ARBA" id="ARBA00022723"/>
    </source>
</evidence>
<evidence type="ECO:0000256" key="16">
    <source>
        <dbReference type="SAM" id="MobiDB-lite"/>
    </source>
</evidence>
<evidence type="ECO:0000256" key="2">
    <source>
        <dbReference type="ARBA" id="ARBA00004604"/>
    </source>
</evidence>
<keyword evidence="10" id="KW-0496">Mitochondrion</keyword>
<evidence type="ECO:0000256" key="15">
    <source>
        <dbReference type="RuleBase" id="RU367065"/>
    </source>
</evidence>
<evidence type="ECO:0000256" key="1">
    <source>
        <dbReference type="ARBA" id="ARBA00004173"/>
    </source>
</evidence>
<dbReference type="GO" id="GO:0000462">
    <property type="term" value="P:maturation of SSU-rRNA from tricistronic rRNA transcript (SSU-rRNA, 5.8S rRNA, LSU-rRNA)"/>
    <property type="evidence" value="ECO:0007669"/>
    <property type="project" value="TreeGrafter"/>
</dbReference>
<evidence type="ECO:0000256" key="8">
    <source>
        <dbReference type="ARBA" id="ARBA00022801"/>
    </source>
</evidence>
<keyword evidence="5 15" id="KW-0690">Ribosome biogenesis</keyword>
<dbReference type="InterPro" id="IPR020855">
    <property type="entry name" value="Ureohydrolase_Mn_BS"/>
</dbReference>
<dbReference type="PROSITE" id="PS01053">
    <property type="entry name" value="ARGINASE_1"/>
    <property type="match status" value="2"/>
</dbReference>
<dbReference type="HAMAP" id="MF_01328_B">
    <property type="entry name" value="Ribosomal_uL4_B"/>
    <property type="match status" value="1"/>
</dbReference>
<keyword evidence="8" id="KW-0378">Hydrolase</keyword>
<comment type="subcellular location">
    <subcellularLocation>
        <location evidence="1">Mitochondrion</location>
    </subcellularLocation>
    <subcellularLocation>
        <location evidence="2 15">Nucleus</location>
        <location evidence="2 15">Nucleolus</location>
    </subcellularLocation>
</comment>
<dbReference type="InterPro" id="IPR040191">
    <property type="entry name" value="UTP10"/>
</dbReference>
<dbReference type="GO" id="GO:0030686">
    <property type="term" value="C:90S preribosome"/>
    <property type="evidence" value="ECO:0007669"/>
    <property type="project" value="TreeGrafter"/>
</dbReference>
<dbReference type="GO" id="GO:0006412">
    <property type="term" value="P:translation"/>
    <property type="evidence" value="ECO:0007669"/>
    <property type="project" value="InterPro"/>
</dbReference>
<dbReference type="PANTHER" id="PTHR13457:SF1">
    <property type="entry name" value="HEAT REPEAT-CONTAINING PROTEIN 1"/>
    <property type="match status" value="1"/>
</dbReference>
<dbReference type="Gene3D" id="3.40.1370.10">
    <property type="match status" value="1"/>
</dbReference>
<dbReference type="Pfam" id="PF00491">
    <property type="entry name" value="Arginase"/>
    <property type="match status" value="2"/>
</dbReference>
<accession>A0A444UCW9</accession>
<dbReference type="Proteomes" id="UP000289886">
    <property type="component" value="Unassembled WGS sequence"/>
</dbReference>
<evidence type="ECO:0000313" key="19">
    <source>
        <dbReference type="Proteomes" id="UP000289886"/>
    </source>
</evidence>
<dbReference type="InterPro" id="IPR021133">
    <property type="entry name" value="HEAT_type_2"/>
</dbReference>
<dbReference type="SUPFAM" id="SSF48371">
    <property type="entry name" value="ARM repeat"/>
    <property type="match status" value="3"/>
</dbReference>
<dbReference type="InterPro" id="IPR023574">
    <property type="entry name" value="Ribosomal_uL4_dom_sf"/>
</dbReference>
<dbReference type="GO" id="GO:0046872">
    <property type="term" value="F:metal ion binding"/>
    <property type="evidence" value="ECO:0007669"/>
    <property type="project" value="UniProtKB-KW"/>
</dbReference>
<dbReference type="InterPro" id="IPR056473">
    <property type="entry name" value="HEAT_Utp10/HEAT1"/>
</dbReference>
<comment type="caution">
    <text evidence="18">The sequence shown here is derived from an EMBL/GenBank/DDBJ whole genome shotgun (WGS) entry which is preliminary data.</text>
</comment>
<comment type="similarity">
    <text evidence="14">Belongs to the arginase family.</text>
</comment>
<protein>
    <recommendedName>
        <fullName evidence="15">HEAT repeat-containing protein 1</fullName>
    </recommendedName>
</protein>
<keyword evidence="7" id="KW-0479">Metal-binding</keyword>
<dbReference type="GO" id="GO:0030515">
    <property type="term" value="F:snoRNA binding"/>
    <property type="evidence" value="ECO:0007669"/>
    <property type="project" value="TreeGrafter"/>
</dbReference>
<evidence type="ECO:0000256" key="4">
    <source>
        <dbReference type="ARBA" id="ARBA00010559"/>
    </source>
</evidence>
<dbReference type="SUPFAM" id="SSF52166">
    <property type="entry name" value="Ribosomal protein L4"/>
    <property type="match status" value="1"/>
</dbReference>
<feature type="region of interest" description="Disordered" evidence="16">
    <location>
        <begin position="2395"/>
        <end position="2428"/>
    </location>
</feature>
<evidence type="ECO:0000256" key="9">
    <source>
        <dbReference type="ARBA" id="ARBA00022980"/>
    </source>
</evidence>
<dbReference type="Pfam" id="PF08146">
    <property type="entry name" value="BP28CT"/>
    <property type="match status" value="1"/>
</dbReference>
<organism evidence="18 19">
    <name type="scientific">Acipenser ruthenus</name>
    <name type="common">Sterlet sturgeon</name>
    <dbReference type="NCBI Taxonomy" id="7906"/>
    <lineage>
        <taxon>Eukaryota</taxon>
        <taxon>Metazoa</taxon>
        <taxon>Chordata</taxon>
        <taxon>Craniata</taxon>
        <taxon>Vertebrata</taxon>
        <taxon>Euteleostomi</taxon>
        <taxon>Actinopterygii</taxon>
        <taxon>Chondrostei</taxon>
        <taxon>Acipenseriformes</taxon>
        <taxon>Acipenseridae</taxon>
        <taxon>Acipenser</taxon>
    </lineage>
</organism>
<dbReference type="GO" id="GO:0005743">
    <property type="term" value="C:mitochondrial inner membrane"/>
    <property type="evidence" value="ECO:0007669"/>
    <property type="project" value="UniProtKB-ARBA"/>
</dbReference>
<dbReference type="NCBIfam" id="TIGR03953">
    <property type="entry name" value="rplD_bact"/>
    <property type="match status" value="1"/>
</dbReference>
<dbReference type="SMR" id="A0A444UCW9"/>
<proteinExistence type="inferred from homology"/>
<comment type="function">
    <text evidence="15">Involved in nucleolar processing of pre-18S ribosomal RNA.</text>
</comment>
<dbReference type="SUPFAM" id="SSF52768">
    <property type="entry name" value="Arginase/deacetylase"/>
    <property type="match status" value="2"/>
</dbReference>
<evidence type="ECO:0000256" key="13">
    <source>
        <dbReference type="PROSITE-ProRule" id="PRU00103"/>
    </source>
</evidence>
<dbReference type="PROSITE" id="PS51409">
    <property type="entry name" value="ARGINASE_2"/>
    <property type="match status" value="1"/>
</dbReference>
<evidence type="ECO:0000256" key="12">
    <source>
        <dbReference type="ARBA" id="ARBA00023274"/>
    </source>
</evidence>
<evidence type="ECO:0000256" key="6">
    <source>
        <dbReference type="ARBA" id="ARBA00022552"/>
    </source>
</evidence>
<dbReference type="GO" id="GO:0032040">
    <property type="term" value="C:small-subunit processome"/>
    <property type="evidence" value="ECO:0007669"/>
    <property type="project" value="TreeGrafter"/>
</dbReference>
<dbReference type="Pfam" id="PF12397">
    <property type="entry name" value="U3snoRNP10"/>
    <property type="match status" value="1"/>
</dbReference>
<keyword evidence="11 15" id="KW-0539">Nucleus</keyword>
<dbReference type="InterPro" id="IPR011989">
    <property type="entry name" value="ARM-like"/>
</dbReference>
<evidence type="ECO:0000256" key="10">
    <source>
        <dbReference type="ARBA" id="ARBA00023128"/>
    </source>
</evidence>
<dbReference type="GO" id="GO:0003735">
    <property type="term" value="F:structural constituent of ribosome"/>
    <property type="evidence" value="ECO:0007669"/>
    <property type="project" value="InterPro"/>
</dbReference>
<dbReference type="GO" id="GO:0045943">
    <property type="term" value="P:positive regulation of transcription by RNA polymerase I"/>
    <property type="evidence" value="ECO:0007669"/>
    <property type="project" value="TreeGrafter"/>
</dbReference>
<evidence type="ECO:0000256" key="14">
    <source>
        <dbReference type="PROSITE-ProRule" id="PRU00742"/>
    </source>
</evidence>
<comment type="similarity">
    <text evidence="4 15">Belongs to the HEATR1/UTP10 family.</text>
</comment>
<dbReference type="Pfam" id="PF00573">
    <property type="entry name" value="Ribosomal_L4"/>
    <property type="match status" value="1"/>
</dbReference>
<keyword evidence="12 15" id="KW-0687">Ribonucleoprotein</keyword>
<name>A0A444UCW9_ACIRT</name>
<keyword evidence="9" id="KW-0689">Ribosomal protein</keyword>
<dbReference type="PROSITE" id="PS50077">
    <property type="entry name" value="HEAT_REPEAT"/>
    <property type="match status" value="1"/>
</dbReference>
<gene>
    <name evidence="18" type="ORF">EOD39_1394</name>
</gene>
<dbReference type="InterPro" id="IPR023696">
    <property type="entry name" value="Ureohydrolase_dom_sf"/>
</dbReference>
<feature type="repeat" description="HEAT" evidence="13">
    <location>
        <begin position="573"/>
        <end position="611"/>
    </location>
</feature>
<dbReference type="SMART" id="SM01036">
    <property type="entry name" value="BP28CT"/>
    <property type="match status" value="1"/>
</dbReference>
<dbReference type="GO" id="GO:0034455">
    <property type="term" value="C:t-UTP complex"/>
    <property type="evidence" value="ECO:0007669"/>
    <property type="project" value="TreeGrafter"/>
</dbReference>
<dbReference type="Pfam" id="PF23243">
    <property type="entry name" value="HEAT_HEATR1"/>
    <property type="match status" value="1"/>
</dbReference>
<dbReference type="GO" id="GO:0005840">
    <property type="term" value="C:ribosome"/>
    <property type="evidence" value="ECO:0007669"/>
    <property type="project" value="UniProtKB-KW"/>
</dbReference>
<dbReference type="InterPro" id="IPR006035">
    <property type="entry name" value="Ureohydrolase"/>
</dbReference>
<evidence type="ECO:0000256" key="11">
    <source>
        <dbReference type="ARBA" id="ARBA00023242"/>
    </source>
</evidence>
<keyword evidence="19" id="KW-1185">Reference proteome</keyword>
<dbReference type="FunFam" id="3.40.1370.10:FF:000005">
    <property type="entry name" value="39S ribosomal protein L4, mitochondrial"/>
    <property type="match status" value="1"/>
</dbReference>
<reference evidence="18 19" key="1">
    <citation type="submission" date="2019-01" db="EMBL/GenBank/DDBJ databases">
        <title>Draft Genome and Complete Hox-Cluster Characterization of the Sterlet Sturgeon (Acipenser ruthenus).</title>
        <authorList>
            <person name="Wei Q."/>
        </authorList>
    </citation>
    <scope>NUCLEOTIDE SEQUENCE [LARGE SCALE GENOMIC DNA]</scope>
    <source>
        <strain evidence="18">WHYD16114868_AA</strain>
        <tissue evidence="18">Blood</tissue>
    </source>
</reference>
<evidence type="ECO:0000313" key="18">
    <source>
        <dbReference type="EMBL" id="RXM33020.1"/>
    </source>
</evidence>
<dbReference type="EMBL" id="SCEB01214814">
    <property type="protein sequence ID" value="RXM33020.1"/>
    <property type="molecule type" value="Genomic_DNA"/>
</dbReference>
<dbReference type="Gene3D" id="1.25.10.10">
    <property type="entry name" value="Leucine-rich Repeat Variant"/>
    <property type="match status" value="3"/>
</dbReference>
<sequence>MTSLALQLKRLALPQNDSSLLSRKEVASLLFDPKEAAGIDKDTFFAIEDNPVSEMTSLALQLKRLALPQNDSSLLSRKEVASLLFDPKEAAGIDKDTFFAIGCTGLEELLGIESSFEEFQATLFSQASKGIERSVQNKEVNKQLDESLSLFLTRLSPYFMLKPAQKCLEWLIHRFHVHLYNQESLIACALPYHETKVFVRVIQLLKISEPTHRWNWLEPLQKHGVHLARGTLITHCYKDLSFMDFICNLVTKAVKAYSSCSGSSAQLRVHFSFYASTIVPALDALEKITDSVIAKLLPYIQKGLKSSLVDYKAATYMIICQLAVKVVMEASLVNTLALQISKSLAKSPSILKEGLGCLIILLQNQKGDSLEKKPYTHLSPIPGLMSTLQAIAAAHDISPLLRYLLPHLIHSVITDSDESQTEESSDKMNFSSLLESALQNILLENGLDHMVAKVLLQEYISYGVLSDMSPDSLTGLNQRLLPFVRLLETKYPSALDSVLEGHLKNITDQKEQDLFHQFISLSMSSGKYKILTDSDTSLLLSLNHPLSAVRNLAVEHLKEIIKTAQEGFDESFLREAVLSRLKDDIPEVVLAALTALEAYADHLGPETTVSSLLSLFQRVDLSKNGKWFPVLKEAIGILDDGRLLKDNENLESQVVMELLSFLVITTPYPEYAEHQFTLFITKSKLYSKHPLTKGWSKVLERVVTKSHPSDVVGKANQALIATMTKNLSLMEPSLKLHIIEDLIQVAGKQLSSIREKMAFLVILYTLVQSIEQLSEPHHLQTALNVYSLLEARIRKLITKGISMEVSLNENPKSQIDNLSLGDILSDYLDNLRMAESGGNENWILLTLLLESFIPAIQSPDTPFRGQTWWNPEQLDGQACSYLRLLISLFDIVIAGASQSHMAFRFKALMQLLFKVHLSDPSDLFKFLSLLWSYNYNLADQLNYTLKALLQTQALYVGSTLVGAQTVSTVKQLVSSSSPVVPSLIVNLGNPIREVRRAAIACLQTLGGAEASPFFPIIEKLLQSTEEIIADPAHVSQAFCSLFEESPMSDKPRSYRQKLATALKEVLRCGCDPKCPSYIASGLMRALQEVNSELVLSTLLPALERLLAKANQEPVVLLKDEVLLLQLIVRKYNEHSASLLAKNQQSLELFIAALKATNEVYQGLPTFQIIALEQITKGFFASLSDEKIQQRLLGVIFDLLVECKNPVCAQTINSVFKAIAVDAEQVAKELAPLEKPKSPATVQQARRQKMQLRKSQAAEPTAEAGCVNWQRVALILELLQHKKKLKNPQALVPSLFNLLNRCLEPLNQELVNFEYTKQLILSCLLNICQKLSPDGGRISPDILDEEKFNVELIVQCVRGSDMPQTHHHALLLLGAAAGMFPDKVLHNIMPIFTFMGANIMRLDDTYSFQVINKTVQTVIPALIQADDGKSSQTGNVANVVTKIINVFVDALPHVPEHRRLPILGQLVRTVGPERFLWVLLLLLFKQHVTKTASTATNGDKEAVLERDAEFWISVCCEFEVEEQLASLINILQYLPTLPEDKEEGQGRNKTTRKKTKQEDTAELLFSVETHTGKELRHFKFLSVSFMAQLLASNSLIGKVADCNEVAQKSLQNFEQSLLEEVLRYINTVAHSVEENADKPTAKFWRVLLNKSYDVLDKVNALLPTETFIPVIRGLMSNPLPSVRRKAMDLLNNKLQQRLQWQEGQVELLLELIEELMSIVKRKRKKGEDDDDEQAINRQTALYSLKLLCRSFGAEHQQSFVPVLSAAVDLITDEEEERNVMGSALLCIAEVTSTLKALAIPQLPRLMPAVLKTLKDRKELLSNEIFLLSAVTALQRVSETLPHFISPYLMDILLAHMGRITVSAGQSPQLSVRLTSLQTTLATKLAPRVLLPTVTKCYSKLVDTHQSRLGPLMDILKEHIGHMESEQLNSHQSELTAFFLKALDFRSEHSEDDLEKTNEIEGHVINCLLVMVLKLSEVTFRPLFFKLFDWCKTEDASKDRLLTFYRLSDCIADKLKGLFILFAGHLVKPISDLLSQTNLIKTDEALFDSENNTEKSCLLLQYILDCLHKIFLYDTQRFVSKERAEALMMPLVDQLENMLGGEEKFHTRVTEHLIPSIAQFSVAIGDDSQWKPLNYQILLKTRHSSPEVRFAALVMLLELAGKLRENYMVLLPETIPFLAELMEDECEEVEHQCQRVTQQLEMPVNHAGTFLIVKRPIHLSYDIDTLDPLVAPATGTPVIGGLTYREGIDVAEEICKTGMERGTFAQHRVKRPIHLSYDIDTLDPLVAPATGTPVIGGLTYREGIDVAEEICKTERPPASGSGLPVLRQCEVEIPSHLTARQAWLESLRGYEDEQLGLVDLHPDVFAVPPRLDILHEVAIWQKNFKRISHAKVKTRAEVRGGGRKPWQQKGSGRARHGSIRSPLWRGGGVAHGPRGPTSYYYMLPMRVRVMGLKVALSAKLAQDYLHIVDSLEMPTPDSQYILDLARHRHWGDSVLIVDVKEDLPENILKATEDLKTINVMPAIGLNVHSMLKHETLVLTLDAVSFLEKKLLWHDCRYSPLYPFKLPYSDLP</sequence>
<dbReference type="Gene3D" id="3.40.800.10">
    <property type="entry name" value="Ureohydrolase domain"/>
    <property type="match status" value="2"/>
</dbReference>
<feature type="domain" description="BP28 C-terminal" evidence="17">
    <location>
        <begin position="1923"/>
        <end position="2076"/>
    </location>
</feature>
<dbReference type="InterPro" id="IPR022125">
    <property type="entry name" value="U3snoRNP10_N"/>
</dbReference>
<evidence type="ECO:0000256" key="5">
    <source>
        <dbReference type="ARBA" id="ARBA00022517"/>
    </source>
</evidence>
<evidence type="ECO:0000256" key="3">
    <source>
        <dbReference type="ARBA" id="ARBA00010528"/>
    </source>
</evidence>